<dbReference type="EMBL" id="AZAC01000034">
    <property type="protein sequence ID" value="KIX12086.1"/>
    <property type="molecule type" value="Genomic_DNA"/>
</dbReference>
<comment type="caution">
    <text evidence="1">The sequence shown here is derived from an EMBL/GenBank/DDBJ whole genome shotgun (WGS) entry which is preliminary data.</text>
</comment>
<keyword evidence="2" id="KW-1185">Reference proteome</keyword>
<dbReference type="InParanoid" id="A0A0D2J8P7"/>
<evidence type="ECO:0000313" key="2">
    <source>
        <dbReference type="Proteomes" id="UP000032233"/>
    </source>
</evidence>
<dbReference type="OrthoDB" id="5412516at2"/>
<sequence>MNSNLPEKARLLEVLRRGGFNVPDFIYVPAEDFRTENFSQLQGFLQKNADAYKVIARSGHPQEDLFKGGTFDSLETYADLSGVQYARKHIINAAHTEKKLSILRQQKFTNAPEIDLDNMGVIVMPFIEGLSVMGKVVGDHWEFGYCRDSSRRFQSEPYITSTPHDRKLLTISKDIQEYLGFKTEIEYIISPDGEINVVQAKDISKIDTLELKESGLSVKLDGLRRIRKRRNYRERPVFVMDVKSLYIEIISRCEDVFSAKADELPLDIEAVLDLVAAFEKEMEVFALKHERFGVLGITTEVPADLFQIANHYLDDYPELQKQLSPVLHGNNYKIDQFLSEADTVITQEGFHRRLCSHDAYGINTVRNPIWSAFWRAERADEVVNLFRQLGYKTGDTIGIDVDQDDIPTMHRL</sequence>
<proteinExistence type="predicted"/>
<accession>A0A0D2J8P7</accession>
<name>A0A0D2J8P7_9BACT</name>
<gene>
    <name evidence="1" type="ORF">X474_19830</name>
</gene>
<organism evidence="1 2">
    <name type="scientific">Dethiosulfatarculus sandiegensis</name>
    <dbReference type="NCBI Taxonomy" id="1429043"/>
    <lineage>
        <taxon>Bacteria</taxon>
        <taxon>Pseudomonadati</taxon>
        <taxon>Thermodesulfobacteriota</taxon>
        <taxon>Desulfarculia</taxon>
        <taxon>Desulfarculales</taxon>
        <taxon>Desulfarculaceae</taxon>
        <taxon>Dethiosulfatarculus</taxon>
    </lineage>
</organism>
<dbReference type="RefSeq" id="WP_044350829.1">
    <property type="nucleotide sequence ID" value="NZ_AZAC01000034.1"/>
</dbReference>
<dbReference type="AlphaFoldDB" id="A0A0D2J8P7"/>
<dbReference type="Proteomes" id="UP000032233">
    <property type="component" value="Unassembled WGS sequence"/>
</dbReference>
<reference evidence="1 2" key="1">
    <citation type="submission" date="2013-11" db="EMBL/GenBank/DDBJ databases">
        <title>Metagenomic analysis of a methanogenic consortium involved in long chain n-alkane degradation.</title>
        <authorList>
            <person name="Davidova I.A."/>
            <person name="Callaghan A.V."/>
            <person name="Wawrik B."/>
            <person name="Pruitt S."/>
            <person name="Marks C."/>
            <person name="Duncan K.E."/>
            <person name="Suflita J.M."/>
        </authorList>
    </citation>
    <scope>NUCLEOTIDE SEQUENCE [LARGE SCALE GENOMIC DNA]</scope>
    <source>
        <strain evidence="1 2">SPR</strain>
    </source>
</reference>
<evidence type="ECO:0000313" key="1">
    <source>
        <dbReference type="EMBL" id="KIX12086.1"/>
    </source>
</evidence>
<protein>
    <submittedName>
        <fullName evidence="1">Uncharacterized protein</fullName>
    </submittedName>
</protein>
<dbReference type="STRING" id="1429043.X474_19830"/>